<organism evidence="2">
    <name type="scientific">Timema genevievae</name>
    <name type="common">Walking stick</name>
    <dbReference type="NCBI Taxonomy" id="629358"/>
    <lineage>
        <taxon>Eukaryota</taxon>
        <taxon>Metazoa</taxon>
        <taxon>Ecdysozoa</taxon>
        <taxon>Arthropoda</taxon>
        <taxon>Hexapoda</taxon>
        <taxon>Insecta</taxon>
        <taxon>Pterygota</taxon>
        <taxon>Neoptera</taxon>
        <taxon>Polyneoptera</taxon>
        <taxon>Phasmatodea</taxon>
        <taxon>Timematodea</taxon>
        <taxon>Timematoidea</taxon>
        <taxon>Timematidae</taxon>
        <taxon>Timema</taxon>
    </lineage>
</organism>
<reference evidence="2" key="1">
    <citation type="submission" date="2020-11" db="EMBL/GenBank/DDBJ databases">
        <authorList>
            <person name="Tran Van P."/>
        </authorList>
    </citation>
    <scope>NUCLEOTIDE SEQUENCE</scope>
</reference>
<accession>A0A7R9PNF3</accession>
<name>A0A7R9PNF3_TIMGE</name>
<sequence length="327" mass="36655">MSEESLVILAGLLTSLARQSLSHSRACSFVSLAELRPYYRAEPQAEPRRELNRNIPASHILLHKGYGVISPSPWIHSGSSIDKRISHPRLCLKALSDSYSRRLTKLLNISNCRTVRIGCGIVKELDCALMFGPFVTIATSANKDAETEALRVLAITITSKASKNVVSGLGRECCLVKERQRVVALHLYYRRAQEQEESDRKPDGRHALRDRSGEDLSGEEVAQEGLHLKSSQLGSQQDNVPVATWTHEPQHTGSALSEWRDHDTLCYLTDRQKVCDILCYLTDRQKVWDICDQTNQRSGILWDICDQMNQRSACCNDSQATEHLAAS</sequence>
<feature type="region of interest" description="Disordered" evidence="1">
    <location>
        <begin position="195"/>
        <end position="221"/>
    </location>
</feature>
<evidence type="ECO:0000256" key="1">
    <source>
        <dbReference type="SAM" id="MobiDB-lite"/>
    </source>
</evidence>
<protein>
    <submittedName>
        <fullName evidence="2">Uncharacterized protein</fullName>
    </submittedName>
</protein>
<proteinExistence type="predicted"/>
<evidence type="ECO:0000313" key="2">
    <source>
        <dbReference type="EMBL" id="CAD7597969.1"/>
    </source>
</evidence>
<gene>
    <name evidence="2" type="ORF">TGEB3V08_LOCUS6925</name>
</gene>
<feature type="compositionally biased region" description="Basic and acidic residues" evidence="1">
    <location>
        <begin position="195"/>
        <end position="214"/>
    </location>
</feature>
<dbReference type="AlphaFoldDB" id="A0A7R9PNF3"/>
<dbReference type="EMBL" id="OE841951">
    <property type="protein sequence ID" value="CAD7597969.1"/>
    <property type="molecule type" value="Genomic_DNA"/>
</dbReference>